<evidence type="ECO:0000259" key="3">
    <source>
        <dbReference type="Pfam" id="PF24883"/>
    </source>
</evidence>
<dbReference type="STRING" id="1658172.A0A1B7P234"/>
<gene>
    <name evidence="4" type="ORF">ACJ72_02732</name>
</gene>
<proteinExistence type="predicted"/>
<dbReference type="Gene3D" id="3.40.50.300">
    <property type="entry name" value="P-loop containing nucleotide triphosphate hydrolases"/>
    <property type="match status" value="1"/>
</dbReference>
<keyword evidence="5" id="KW-1185">Reference proteome</keyword>
<dbReference type="SUPFAM" id="SSF52540">
    <property type="entry name" value="P-loop containing nucleoside triphosphate hydrolases"/>
    <property type="match status" value="1"/>
</dbReference>
<name>A0A1B7P234_9EURO</name>
<dbReference type="InterPro" id="IPR027417">
    <property type="entry name" value="P-loop_NTPase"/>
</dbReference>
<protein>
    <submittedName>
        <fullName evidence="4">Uncharacterized protein</fullName>
    </submittedName>
</protein>
<reference evidence="4 5" key="1">
    <citation type="submission" date="2015-07" db="EMBL/GenBank/DDBJ databases">
        <title>Emmonsia species relationships and genome sequence.</title>
        <authorList>
            <person name="Cuomo C.A."/>
            <person name="Schwartz I.S."/>
            <person name="Kenyon C."/>
            <person name="de Hoog G.S."/>
            <person name="Govender N.P."/>
            <person name="Botha A."/>
            <person name="Moreno L."/>
            <person name="de Vries M."/>
            <person name="Munoz J.F."/>
            <person name="Stielow J.B."/>
        </authorList>
    </citation>
    <scope>NUCLEOTIDE SEQUENCE [LARGE SCALE GENOMIC DNA]</scope>
    <source>
        <strain evidence="4 5">CBS 136260</strain>
    </source>
</reference>
<comment type="caution">
    <text evidence="4">The sequence shown here is derived from an EMBL/GenBank/DDBJ whole genome shotgun (WGS) entry which is preliminary data.</text>
</comment>
<evidence type="ECO:0000313" key="5">
    <source>
        <dbReference type="Proteomes" id="UP000091918"/>
    </source>
</evidence>
<feature type="domain" description="Nephrocystin 3-like N-terminal" evidence="3">
    <location>
        <begin position="156"/>
        <end position="320"/>
    </location>
</feature>
<evidence type="ECO:0000259" key="2">
    <source>
        <dbReference type="Pfam" id="PF22939"/>
    </source>
</evidence>
<sequence length="578" mass="65581">MVEALGVYYGSWKDQDNDISNLWASLDNLSEIFKILSKTIEHPAGFDESMKDSVEKNVKHVYGFVEMLQHELEKVQGASKPEGRLALRRHVRRAIYPFKEETLSKMQRTVAAARQNLNLALQVLQVFVYLLTTTSTEYSKANLTQADLLSNRRQSGTGKWLLHHPDFLEWAKGNKEIIWCQGSPGVGKTVLAATVVEFLESDLPAKGIGLAFVYCDHKSKLAQTTEYFVGAIVRQLVERRQIIPENVHNLYKRHRGKGTNPTYSEYLHLLLSLAKDCSEVYIVIDALDECMDKNSQFIWNDLLTKLKDCVSNLRLLYTSRVIDDLTGILAKSSLIDVRASDADIVSYIQEQLQSKNTLLQFCQQDPTLQRKILENVVSKAEGIFLAARLNLESLASKTNLRAVKKALGRSPTTLDDNYDEAMERIKQQPTRILALRVLLWIVYAVRPLQLGELQHAVAVDELETDDHSVSEECLTPQTIVVNACAGLIKIDQESNIVRLVHMTAQEYFDRRGTKHFPDAHRDIGMACLKFLRLEVFSEGYCVTDGQYQCRLKGNALLKYAAQNFGNHIFRTTDDSYMT</sequence>
<organism evidence="4 5">
    <name type="scientific">Emergomyces africanus</name>
    <dbReference type="NCBI Taxonomy" id="1955775"/>
    <lineage>
        <taxon>Eukaryota</taxon>
        <taxon>Fungi</taxon>
        <taxon>Dikarya</taxon>
        <taxon>Ascomycota</taxon>
        <taxon>Pezizomycotina</taxon>
        <taxon>Eurotiomycetes</taxon>
        <taxon>Eurotiomycetidae</taxon>
        <taxon>Onygenales</taxon>
        <taxon>Ajellomycetaceae</taxon>
        <taxon>Emergomyces</taxon>
    </lineage>
</organism>
<keyword evidence="1" id="KW-0677">Repeat</keyword>
<dbReference type="EMBL" id="LGUA01000239">
    <property type="protein sequence ID" value="OAX82907.1"/>
    <property type="molecule type" value="Genomic_DNA"/>
</dbReference>
<dbReference type="InterPro" id="IPR054471">
    <property type="entry name" value="GPIID_WHD"/>
</dbReference>
<dbReference type="PANTHER" id="PTHR10039:SF15">
    <property type="entry name" value="NACHT DOMAIN-CONTAINING PROTEIN"/>
    <property type="match status" value="1"/>
</dbReference>
<dbReference type="InterPro" id="IPR056884">
    <property type="entry name" value="NPHP3-like_N"/>
</dbReference>
<evidence type="ECO:0000313" key="4">
    <source>
        <dbReference type="EMBL" id="OAX82907.1"/>
    </source>
</evidence>
<feature type="domain" description="GPI inositol-deacylase winged helix" evidence="2">
    <location>
        <begin position="430"/>
        <end position="509"/>
    </location>
</feature>
<dbReference type="Proteomes" id="UP000091918">
    <property type="component" value="Unassembled WGS sequence"/>
</dbReference>
<dbReference type="PANTHER" id="PTHR10039">
    <property type="entry name" value="AMELOGENIN"/>
    <property type="match status" value="1"/>
</dbReference>
<dbReference type="Pfam" id="PF22939">
    <property type="entry name" value="WHD_GPIID"/>
    <property type="match status" value="1"/>
</dbReference>
<accession>A0A1B7P234</accession>
<evidence type="ECO:0000256" key="1">
    <source>
        <dbReference type="ARBA" id="ARBA00022737"/>
    </source>
</evidence>
<dbReference type="Pfam" id="PF24883">
    <property type="entry name" value="NPHP3_N"/>
    <property type="match status" value="1"/>
</dbReference>
<dbReference type="OrthoDB" id="5416940at2759"/>
<dbReference type="AlphaFoldDB" id="A0A1B7P234"/>